<feature type="domain" description="Ig-like" evidence="5">
    <location>
        <begin position="1345"/>
        <end position="1437"/>
    </location>
</feature>
<dbReference type="PANTHER" id="PTHR13817:SF151">
    <property type="entry name" value="TITIN"/>
    <property type="match status" value="1"/>
</dbReference>
<evidence type="ECO:0000256" key="2">
    <source>
        <dbReference type="ARBA" id="ARBA00023319"/>
    </source>
</evidence>
<feature type="domain" description="Ig-like" evidence="5">
    <location>
        <begin position="1253"/>
        <end position="1325"/>
    </location>
</feature>
<dbReference type="PRINTS" id="PR00014">
    <property type="entry name" value="FNTYPEIII"/>
</dbReference>
<dbReference type="PANTHER" id="PTHR13817">
    <property type="entry name" value="TITIN"/>
    <property type="match status" value="1"/>
</dbReference>
<dbReference type="SUPFAM" id="SSF48726">
    <property type="entry name" value="Immunoglobulin"/>
    <property type="match status" value="6"/>
</dbReference>
<dbReference type="InterPro" id="IPR050964">
    <property type="entry name" value="Striated_Muscle_Regulatory"/>
</dbReference>
<proteinExistence type="predicted"/>
<feature type="domain" description="Ig-like" evidence="5">
    <location>
        <begin position="322"/>
        <end position="414"/>
    </location>
</feature>
<dbReference type="SMART" id="SM00409">
    <property type="entry name" value="IG"/>
    <property type="match status" value="6"/>
</dbReference>
<feature type="domain" description="Fibronectin type-III" evidence="6">
    <location>
        <begin position="551"/>
        <end position="649"/>
    </location>
</feature>
<reference evidence="7 8" key="1">
    <citation type="submission" date="2024-02" db="EMBL/GenBank/DDBJ databases">
        <authorList>
            <person name="Daric V."/>
            <person name="Darras S."/>
        </authorList>
    </citation>
    <scope>NUCLEOTIDE SEQUENCE [LARGE SCALE GENOMIC DNA]</scope>
</reference>
<dbReference type="InterPro" id="IPR036179">
    <property type="entry name" value="Ig-like_dom_sf"/>
</dbReference>
<feature type="coiled-coil region" evidence="3">
    <location>
        <begin position="1128"/>
        <end position="1159"/>
    </location>
</feature>
<evidence type="ECO:0000256" key="1">
    <source>
        <dbReference type="ARBA" id="ARBA00022737"/>
    </source>
</evidence>
<accession>A0ABP0G0E0</accession>
<feature type="domain" description="Fibronectin type-III" evidence="6">
    <location>
        <begin position="685"/>
        <end position="778"/>
    </location>
</feature>
<evidence type="ECO:0000313" key="7">
    <source>
        <dbReference type="EMBL" id="CAK8684134.1"/>
    </source>
</evidence>
<keyword evidence="3" id="KW-0175">Coiled coil</keyword>
<keyword evidence="2" id="KW-0393">Immunoglobulin domain</keyword>
<evidence type="ECO:0000256" key="3">
    <source>
        <dbReference type="SAM" id="Coils"/>
    </source>
</evidence>
<dbReference type="SMART" id="SM00060">
    <property type="entry name" value="FN3"/>
    <property type="match status" value="5"/>
</dbReference>
<comment type="caution">
    <text evidence="7">The sequence shown here is derived from an EMBL/GenBank/DDBJ whole genome shotgun (WGS) entry which is preliminary data.</text>
</comment>
<dbReference type="CDD" id="cd00096">
    <property type="entry name" value="Ig"/>
    <property type="match status" value="1"/>
</dbReference>
<feature type="domain" description="Ig-like" evidence="5">
    <location>
        <begin position="1445"/>
        <end position="1532"/>
    </location>
</feature>
<dbReference type="Pfam" id="PF07679">
    <property type="entry name" value="I-set"/>
    <property type="match status" value="5"/>
</dbReference>
<sequence length="1760" mass="200137">MPVRNANFRRRGNDEYSFTTRPGSSRDFARHRRYGDDEDDDHVMSQVSSPLHLSKLGKSNRRNYSPLKTYSPPVLGRRERDESPYLQRKEKLSGPVRHALALCGELDEEDPYYLARRSMTSTRDVGEDYFNEDDDEVVMTPRGRKATSQRRYYEEDEEPIVMQQSHRYVKSQSRRWDDEDESVAPARINTSRMRRDVDEEDAYPEIRQRSRASTDLMFKNDKLPGRVQRSRKRDYSDDTNKSYTMPVSRRRPDDALAEEEPAIREVASYIATRKKFAIEDDDDLRQLKNKKYQYRTRGPTRQLVEINRDSIDRSRDRFARAPMFDMKLRSHVIWEKMYVKFTCTIKGTPEPKITWYHNMVAIEPMLKEPGVVRISNQFGVHTLEIFKACLEDSGTYRVSAQNHKGEISSYATLLVRRYDDGKVGYYDIKSGYNMKKPTDYPDVENLNVAGYPRFVTRLFNKKVNEGDAVILTCHVDGKPAPEVFWTLNGRNLDDKINHIQTDFDGKVASLTILRAYADDEGEYVCRAYNSCGASTSRCFLSVHGVNAPPSAPTGVQFSDATRNFVVLSWKPPGYLGHFGGAPIQGYLIEKAEAGSSVWRPANKKLVRLTKTPIMGLEESQVYFFRVRAFNRWGRSPASMPAGPVAMRDPGTPRLPLELVDPETLIPPETDDIFIEEEDPDNVPGVPTEISAQPSSSGDCVFVKWSAPENDEIDGYLIEFCDGDNENWQCVTSEPLHTTDPYPVTGLSNGKSYKFRVRAVNGAGESEPSETTEKITVQDMLEQAQQLPVEKDNQAAFQQMMKQDLSEGDIKYRGPPTPPRDVSCLNAKREYIEIGWTPPAKSGGEQVRYFIENRKLGTDVWLSASNSPVRYTQYPIGELEEGEKYMFRVRAVSKFGTSTFSEPSEPILASDGMQPPNWWGGVQGIFRVADDKGKPCVTKNSIKVCWEPPSTDGGSRVTGYYLEYRPCGGKFRPVNNKPLSQRHFTIDNLNSGEKYEFRLRACNEVGCGDWKIMPGRIQAKDPERPGEPKDLTIISMLDDVVDLTWKKPSTMGDGEFVGYLVERRKEDADFWIPCNKLPEQVQDEKYIVSGLVFGQTYFFRVTAVNQIGKGIPSLQSCFVTIGEPFDDVLDRQNAIREIAKKKLEEEQERLRLLEEEARRDAFSSKIKDCYVAEGSQGRFVCHVKDRRTKVTWYLGNWKEVTLAPTGKYDIISIGNKRGLLINNCCQDDVQVVHCVAEYNNCTTTADLTIGGMAPVRFLRFPTDVHIKSGETAVFDCVLSKPNAEVAWTKNDYSITTNDNARYEFVTQGCGRSLIIKDATQDDIAMYRISGLGGSYLVNLVVDGLLPVKFEKKLEDFDLPYTADIVDFECQADPSPLFEGRIPSCKWYHNGELVEPGDDRYELVSFENKHTLKILKPTYEDNGTIKCVVAGGNTACSINIEKPPPPPPVMKIKAEDYIINFKQGLRAEALPNALRLFCIAETLKDDAHIIWYINDTEVKAEGGKYKFFNDSESGLVSLVISPIKAELAKAKFTCEFITPLSTFDTKVNFEFEDDEFQKMLKKSAELFEEEEEERKLRREEREKKKHERKTEEGEKKEKSSTTSEQADEKQQTPVPVPEGLQYEVTQDGAIVFSSEAKTTVDHRDIVWLKDSEPVDRDRCKVTVESKRANLIIKEPCADDAGTYTCQIQANETKYETSADITGKVFKQLLLKSAEIRIKPLADCDAMINADEDVTQMVTQIVQNVDTKITENEKAQDNSYEEN</sequence>
<dbReference type="InterPro" id="IPR003961">
    <property type="entry name" value="FN3_dom"/>
</dbReference>
<dbReference type="InterPro" id="IPR013098">
    <property type="entry name" value="Ig_I-set"/>
</dbReference>
<dbReference type="PROSITE" id="PS50853">
    <property type="entry name" value="FN3"/>
    <property type="match status" value="5"/>
</dbReference>
<dbReference type="CDD" id="cd00063">
    <property type="entry name" value="FN3"/>
    <property type="match status" value="5"/>
</dbReference>
<dbReference type="InterPro" id="IPR036116">
    <property type="entry name" value="FN3_sf"/>
</dbReference>
<feature type="compositionally biased region" description="Basic and acidic residues" evidence="4">
    <location>
        <begin position="1571"/>
        <end position="1597"/>
    </location>
</feature>
<feature type="region of interest" description="Disordered" evidence="4">
    <location>
        <begin position="1"/>
        <end position="90"/>
    </location>
</feature>
<dbReference type="InterPro" id="IPR007110">
    <property type="entry name" value="Ig-like_dom"/>
</dbReference>
<dbReference type="PROSITE" id="PS50835">
    <property type="entry name" value="IG_LIKE"/>
    <property type="match status" value="6"/>
</dbReference>
<feature type="domain" description="Fibronectin type-III" evidence="6">
    <location>
        <begin position="814"/>
        <end position="911"/>
    </location>
</feature>
<dbReference type="InterPro" id="IPR013783">
    <property type="entry name" value="Ig-like_fold"/>
</dbReference>
<gene>
    <name evidence="7" type="ORF">CVLEPA_LOCUS15135</name>
</gene>
<organism evidence="7 8">
    <name type="scientific">Clavelina lepadiformis</name>
    <name type="common">Light-bulb sea squirt</name>
    <name type="synonym">Ascidia lepadiformis</name>
    <dbReference type="NCBI Taxonomy" id="159417"/>
    <lineage>
        <taxon>Eukaryota</taxon>
        <taxon>Metazoa</taxon>
        <taxon>Chordata</taxon>
        <taxon>Tunicata</taxon>
        <taxon>Ascidiacea</taxon>
        <taxon>Aplousobranchia</taxon>
        <taxon>Clavelinidae</taxon>
        <taxon>Clavelina</taxon>
    </lineage>
</organism>
<name>A0ABP0G0E0_CLALP</name>
<dbReference type="SUPFAM" id="SSF49265">
    <property type="entry name" value="Fibronectin type III"/>
    <property type="match status" value="4"/>
</dbReference>
<feature type="domain" description="Ig-like" evidence="5">
    <location>
        <begin position="1615"/>
        <end position="1699"/>
    </location>
</feature>
<evidence type="ECO:0000313" key="8">
    <source>
        <dbReference type="Proteomes" id="UP001642483"/>
    </source>
</evidence>
<dbReference type="Gene3D" id="2.60.40.10">
    <property type="entry name" value="Immunoglobulins"/>
    <property type="match status" value="12"/>
</dbReference>
<protein>
    <submittedName>
        <fullName evidence="7">Uncharacterized protein</fullName>
    </submittedName>
</protein>
<feature type="compositionally biased region" description="Basic and acidic residues" evidence="4">
    <location>
        <begin position="76"/>
        <end position="90"/>
    </location>
</feature>
<keyword evidence="1" id="KW-0677">Repeat</keyword>
<feature type="domain" description="Fibronectin type-III" evidence="6">
    <location>
        <begin position="926"/>
        <end position="1021"/>
    </location>
</feature>
<dbReference type="InterPro" id="IPR003598">
    <property type="entry name" value="Ig_sub2"/>
</dbReference>
<feature type="region of interest" description="Disordered" evidence="4">
    <location>
        <begin position="1569"/>
        <end position="1618"/>
    </location>
</feature>
<evidence type="ECO:0000256" key="4">
    <source>
        <dbReference type="SAM" id="MobiDB-lite"/>
    </source>
</evidence>
<dbReference type="Pfam" id="PF00041">
    <property type="entry name" value="fn3"/>
    <property type="match status" value="5"/>
</dbReference>
<dbReference type="SMART" id="SM00408">
    <property type="entry name" value="IGc2"/>
    <property type="match status" value="4"/>
</dbReference>
<feature type="domain" description="Fibronectin type-III" evidence="6">
    <location>
        <begin position="1023"/>
        <end position="1123"/>
    </location>
</feature>
<evidence type="ECO:0000259" key="6">
    <source>
        <dbReference type="PROSITE" id="PS50853"/>
    </source>
</evidence>
<feature type="region of interest" description="Disordered" evidence="4">
    <location>
        <begin position="194"/>
        <end position="256"/>
    </location>
</feature>
<keyword evidence="8" id="KW-1185">Reference proteome</keyword>
<dbReference type="Proteomes" id="UP001642483">
    <property type="component" value="Unassembled WGS sequence"/>
</dbReference>
<evidence type="ECO:0000259" key="5">
    <source>
        <dbReference type="PROSITE" id="PS50835"/>
    </source>
</evidence>
<dbReference type="InterPro" id="IPR003599">
    <property type="entry name" value="Ig_sub"/>
</dbReference>
<feature type="domain" description="Ig-like" evidence="5">
    <location>
        <begin position="452"/>
        <end position="541"/>
    </location>
</feature>
<dbReference type="EMBL" id="CAWYQH010000097">
    <property type="protein sequence ID" value="CAK8684134.1"/>
    <property type="molecule type" value="Genomic_DNA"/>
</dbReference>